<protein>
    <submittedName>
        <fullName evidence="1">Uncharacterized protein</fullName>
    </submittedName>
</protein>
<accession>A0A1I6L6A8</accession>
<sequence length="185" mass="20587">MRALTATGATVGLCQTYALPFAWNVGPPGRWWEPVRRSASRLLGAALDYRAGPRPITEGEYAGTYPGDRGEFEELLWREGFVRNPFSRLKVREDGPEVGSWVTRDSPLADRQLHLMLFPGEDGVDVYAHEEISSVNPLLGPAHFDGADQRVALGVTLARERFSLETRRPWVEPPEGAWDESPDVA</sequence>
<reference evidence="1 2" key="1">
    <citation type="submission" date="2016-10" db="EMBL/GenBank/DDBJ databases">
        <authorList>
            <person name="de Groot N.N."/>
        </authorList>
    </citation>
    <scope>NUCLEOTIDE SEQUENCE [LARGE SCALE GENOMIC DNA]</scope>
    <source>
        <strain evidence="1 2">CGMCC 1.10457</strain>
    </source>
</reference>
<dbReference type="Proteomes" id="UP000199062">
    <property type="component" value="Unassembled WGS sequence"/>
</dbReference>
<dbReference type="STRING" id="767519.SAMN05216559_2133"/>
<organism evidence="1 2">
    <name type="scientific">Halomicrobium zhouii</name>
    <dbReference type="NCBI Taxonomy" id="767519"/>
    <lineage>
        <taxon>Archaea</taxon>
        <taxon>Methanobacteriati</taxon>
        <taxon>Methanobacteriota</taxon>
        <taxon>Stenosarchaea group</taxon>
        <taxon>Halobacteria</taxon>
        <taxon>Halobacteriales</taxon>
        <taxon>Haloarculaceae</taxon>
        <taxon>Halomicrobium</taxon>
    </lineage>
</organism>
<dbReference type="RefSeq" id="WP_089816521.1">
    <property type="nucleotide sequence ID" value="NZ_FOZK01000002.1"/>
</dbReference>
<evidence type="ECO:0000313" key="2">
    <source>
        <dbReference type="Proteomes" id="UP000199062"/>
    </source>
</evidence>
<gene>
    <name evidence="1" type="ORF">SAMN05216559_2133</name>
</gene>
<proteinExistence type="predicted"/>
<keyword evidence="2" id="KW-1185">Reference proteome</keyword>
<name>A0A1I6L6A8_9EURY</name>
<evidence type="ECO:0000313" key="1">
    <source>
        <dbReference type="EMBL" id="SFR98977.1"/>
    </source>
</evidence>
<dbReference type="EMBL" id="FOZK01000002">
    <property type="protein sequence ID" value="SFR98977.1"/>
    <property type="molecule type" value="Genomic_DNA"/>
</dbReference>
<dbReference type="AlphaFoldDB" id="A0A1I6L6A8"/>
<dbReference type="OrthoDB" id="335562at2157"/>